<dbReference type="EMBL" id="BMGR01000016">
    <property type="protein sequence ID" value="GGG20734.1"/>
    <property type="molecule type" value="Genomic_DNA"/>
</dbReference>
<evidence type="ECO:0000313" key="3">
    <source>
        <dbReference type="EMBL" id="GGG20734.1"/>
    </source>
</evidence>
<proteinExistence type="predicted"/>
<keyword evidence="1" id="KW-1133">Transmembrane helix</keyword>
<feature type="domain" description="Glycosyltransferase 2-like" evidence="2">
    <location>
        <begin position="49"/>
        <end position="181"/>
    </location>
</feature>
<comment type="caution">
    <text evidence="3">The sequence shown here is derived from an EMBL/GenBank/DDBJ whole genome shotgun (WGS) entry which is preliminary data.</text>
</comment>
<sequence length="381" mass="41537">MEIILWIVLGLLLAQLGFSLWNVRQLPKLEDIKPEQRPADGSSAEQLLSILIPARNEAANIEACLRSVMSQAIDRESIEIIVLNDRSEDETAGIVQRLAAIDERVRLIEGTAVPVGWVGKCYACHQLSEAAKGDWWLFLDADARLEPGAAAALLAAGQRQQSGLITGFPLQNTGTWLEKLVVPMMGFTIGCHLPIQLVSRSSDPKFVAAHGACLLIDAKTYRQVGGHEAIRCELVDDMALARAVKRARGRVTLADVRGVVHMRMYHNAAEVWAGYKKNMYAGLGRNPLLLAVVFMMYSLLYLLPAAAVLLSPWQPQLLVPGLLGYAAGAAVKMAIDRMQSQPVWLGLFLPFSIAAVIAIGIASWAASAFGKGYAWKGRAYR</sequence>
<dbReference type="Proteomes" id="UP000644756">
    <property type="component" value="Unassembled WGS sequence"/>
</dbReference>
<evidence type="ECO:0000313" key="4">
    <source>
        <dbReference type="Proteomes" id="UP000644756"/>
    </source>
</evidence>
<dbReference type="Gene3D" id="3.90.550.10">
    <property type="entry name" value="Spore Coat Polysaccharide Biosynthesis Protein SpsA, Chain A"/>
    <property type="match status" value="1"/>
</dbReference>
<evidence type="ECO:0000259" key="2">
    <source>
        <dbReference type="Pfam" id="PF00535"/>
    </source>
</evidence>
<keyword evidence="4" id="KW-1185">Reference proteome</keyword>
<feature type="transmembrane region" description="Helical" evidence="1">
    <location>
        <begin position="288"/>
        <end position="310"/>
    </location>
</feature>
<dbReference type="RefSeq" id="WP_188533019.1">
    <property type="nucleotide sequence ID" value="NZ_BMGR01000016.1"/>
</dbReference>
<reference evidence="3" key="1">
    <citation type="journal article" date="2014" name="Int. J. Syst. Evol. Microbiol.">
        <title>Complete genome sequence of Corynebacterium casei LMG S-19264T (=DSM 44701T), isolated from a smear-ripened cheese.</title>
        <authorList>
            <consortium name="US DOE Joint Genome Institute (JGI-PGF)"/>
            <person name="Walter F."/>
            <person name="Albersmeier A."/>
            <person name="Kalinowski J."/>
            <person name="Ruckert C."/>
        </authorList>
    </citation>
    <scope>NUCLEOTIDE SEQUENCE</scope>
    <source>
        <strain evidence="3">CGMCC 1.12987</strain>
    </source>
</reference>
<feature type="transmembrane region" description="Helical" evidence="1">
    <location>
        <begin position="317"/>
        <end position="335"/>
    </location>
</feature>
<dbReference type="SUPFAM" id="SSF53448">
    <property type="entry name" value="Nucleotide-diphospho-sugar transferases"/>
    <property type="match status" value="1"/>
</dbReference>
<feature type="transmembrane region" description="Helical" evidence="1">
    <location>
        <begin position="347"/>
        <end position="369"/>
    </location>
</feature>
<gene>
    <name evidence="3" type="ORF">GCM10010916_41830</name>
</gene>
<keyword evidence="1" id="KW-0472">Membrane</keyword>
<dbReference type="Pfam" id="PF00535">
    <property type="entry name" value="Glycos_transf_2"/>
    <property type="match status" value="1"/>
</dbReference>
<reference evidence="3" key="2">
    <citation type="submission" date="2020-09" db="EMBL/GenBank/DDBJ databases">
        <authorList>
            <person name="Sun Q."/>
            <person name="Zhou Y."/>
        </authorList>
    </citation>
    <scope>NUCLEOTIDE SEQUENCE</scope>
    <source>
        <strain evidence="3">CGMCC 1.12987</strain>
    </source>
</reference>
<dbReference type="InterPro" id="IPR029044">
    <property type="entry name" value="Nucleotide-diphossugar_trans"/>
</dbReference>
<dbReference type="PANTHER" id="PTHR43646">
    <property type="entry name" value="GLYCOSYLTRANSFERASE"/>
    <property type="match status" value="1"/>
</dbReference>
<protein>
    <submittedName>
        <fullName evidence="3">Glycosyl hydrolase</fullName>
    </submittedName>
</protein>
<dbReference type="AlphaFoldDB" id="A0A917G3J0"/>
<keyword evidence="3" id="KW-0378">Hydrolase</keyword>
<dbReference type="InterPro" id="IPR001173">
    <property type="entry name" value="Glyco_trans_2-like"/>
</dbReference>
<accession>A0A917G3J0</accession>
<dbReference type="PANTHER" id="PTHR43646:SF3">
    <property type="entry name" value="SLR1566 PROTEIN"/>
    <property type="match status" value="1"/>
</dbReference>
<keyword evidence="1" id="KW-0812">Transmembrane</keyword>
<name>A0A917G3J0_9BACL</name>
<organism evidence="3 4">
    <name type="scientific">Paenibacillus abyssi</name>
    <dbReference type="NCBI Taxonomy" id="1340531"/>
    <lineage>
        <taxon>Bacteria</taxon>
        <taxon>Bacillati</taxon>
        <taxon>Bacillota</taxon>
        <taxon>Bacilli</taxon>
        <taxon>Bacillales</taxon>
        <taxon>Paenibacillaceae</taxon>
        <taxon>Paenibacillus</taxon>
    </lineage>
</organism>
<evidence type="ECO:0000256" key="1">
    <source>
        <dbReference type="SAM" id="Phobius"/>
    </source>
</evidence>
<dbReference type="GO" id="GO:0016787">
    <property type="term" value="F:hydrolase activity"/>
    <property type="evidence" value="ECO:0007669"/>
    <property type="project" value="UniProtKB-KW"/>
</dbReference>